<dbReference type="EMBL" id="JNBR01001534">
    <property type="protein sequence ID" value="OQR86073.1"/>
    <property type="molecule type" value="Genomic_DNA"/>
</dbReference>
<proteinExistence type="predicted"/>
<reference evidence="1 2" key="1">
    <citation type="journal article" date="2014" name="Genome Biol. Evol.">
        <title>The secreted proteins of Achlya hypogyna and Thraustotheca clavata identify the ancestral oomycete secretome and reveal gene acquisitions by horizontal gene transfer.</title>
        <authorList>
            <person name="Misner I."/>
            <person name="Blouin N."/>
            <person name="Leonard G."/>
            <person name="Richards T.A."/>
            <person name="Lane C.E."/>
        </authorList>
    </citation>
    <scope>NUCLEOTIDE SEQUENCE [LARGE SCALE GENOMIC DNA]</scope>
    <source>
        <strain evidence="1 2">ATCC 48635</strain>
    </source>
</reference>
<evidence type="ECO:0000313" key="1">
    <source>
        <dbReference type="EMBL" id="OQR86073.1"/>
    </source>
</evidence>
<protein>
    <submittedName>
        <fullName evidence="1">Uncharacterized protein</fullName>
    </submittedName>
</protein>
<accession>A0A1V9YJZ7</accession>
<comment type="caution">
    <text evidence="1">The sequence shown here is derived from an EMBL/GenBank/DDBJ whole genome shotgun (WGS) entry which is preliminary data.</text>
</comment>
<evidence type="ECO:0000313" key="2">
    <source>
        <dbReference type="Proteomes" id="UP000243579"/>
    </source>
</evidence>
<dbReference type="Proteomes" id="UP000243579">
    <property type="component" value="Unassembled WGS sequence"/>
</dbReference>
<sequence>MASQPRNRNAYQRMMQRRYKLDSLKHRAHLVATVAQLEMHIARRKAMPMVSWKDIAAELSDEVNALQQENAWLRTWLQQQAHTIELLRARFPPTSEFNLRSQLTSS</sequence>
<dbReference type="OrthoDB" id="10490595at2759"/>
<organism evidence="1 2">
    <name type="scientific">Achlya hypogyna</name>
    <name type="common">Oomycete</name>
    <name type="synonym">Protoachlya hypogyna</name>
    <dbReference type="NCBI Taxonomy" id="1202772"/>
    <lineage>
        <taxon>Eukaryota</taxon>
        <taxon>Sar</taxon>
        <taxon>Stramenopiles</taxon>
        <taxon>Oomycota</taxon>
        <taxon>Saprolegniomycetes</taxon>
        <taxon>Saprolegniales</taxon>
        <taxon>Achlyaceae</taxon>
        <taxon>Achlya</taxon>
    </lineage>
</organism>
<dbReference type="AlphaFoldDB" id="A0A1V9YJZ7"/>
<name>A0A1V9YJZ7_ACHHY</name>
<gene>
    <name evidence="1" type="ORF">ACHHYP_20513</name>
</gene>
<keyword evidence="2" id="KW-1185">Reference proteome</keyword>